<evidence type="ECO:0000313" key="2">
    <source>
        <dbReference type="EMBL" id="KAJ8357354.1"/>
    </source>
</evidence>
<sequence length="117" mass="12763">MLFWTNESYPDLGQACWEGERVHLSLVPSVPHDNTAAPPPRRDDSQNGGTGTVKMERTVETCSLPLPSLLSCQTDGTDRLHALTTGGREEGGVTLLLSCELRMNSEVMPGDLRANRI</sequence>
<feature type="region of interest" description="Disordered" evidence="1">
    <location>
        <begin position="28"/>
        <end position="53"/>
    </location>
</feature>
<accession>A0A9Q1IXC3</accession>
<dbReference type="Proteomes" id="UP001152622">
    <property type="component" value="Chromosome 6"/>
</dbReference>
<dbReference type="AlphaFoldDB" id="A0A9Q1IXC3"/>
<evidence type="ECO:0000313" key="3">
    <source>
        <dbReference type="Proteomes" id="UP001152622"/>
    </source>
</evidence>
<proteinExistence type="predicted"/>
<evidence type="ECO:0000256" key="1">
    <source>
        <dbReference type="SAM" id="MobiDB-lite"/>
    </source>
</evidence>
<protein>
    <submittedName>
        <fullName evidence="2">Uncharacterized protein</fullName>
    </submittedName>
</protein>
<keyword evidence="3" id="KW-1185">Reference proteome</keyword>
<dbReference type="EMBL" id="JAINUF010000006">
    <property type="protein sequence ID" value="KAJ8357354.1"/>
    <property type="molecule type" value="Genomic_DNA"/>
</dbReference>
<name>A0A9Q1IXC3_SYNKA</name>
<gene>
    <name evidence="2" type="ORF">SKAU_G00201480</name>
</gene>
<comment type="caution">
    <text evidence="2">The sequence shown here is derived from an EMBL/GenBank/DDBJ whole genome shotgun (WGS) entry which is preliminary data.</text>
</comment>
<organism evidence="2 3">
    <name type="scientific">Synaphobranchus kaupii</name>
    <name type="common">Kaup's arrowtooth eel</name>
    <dbReference type="NCBI Taxonomy" id="118154"/>
    <lineage>
        <taxon>Eukaryota</taxon>
        <taxon>Metazoa</taxon>
        <taxon>Chordata</taxon>
        <taxon>Craniata</taxon>
        <taxon>Vertebrata</taxon>
        <taxon>Euteleostomi</taxon>
        <taxon>Actinopterygii</taxon>
        <taxon>Neopterygii</taxon>
        <taxon>Teleostei</taxon>
        <taxon>Anguilliformes</taxon>
        <taxon>Synaphobranchidae</taxon>
        <taxon>Synaphobranchus</taxon>
    </lineage>
</organism>
<reference evidence="2" key="1">
    <citation type="journal article" date="2023" name="Science">
        <title>Genome structures resolve the early diversification of teleost fishes.</title>
        <authorList>
            <person name="Parey E."/>
            <person name="Louis A."/>
            <person name="Montfort J."/>
            <person name="Bouchez O."/>
            <person name="Roques C."/>
            <person name="Iampietro C."/>
            <person name="Lluch J."/>
            <person name="Castinel A."/>
            <person name="Donnadieu C."/>
            <person name="Desvignes T."/>
            <person name="Floi Bucao C."/>
            <person name="Jouanno E."/>
            <person name="Wen M."/>
            <person name="Mejri S."/>
            <person name="Dirks R."/>
            <person name="Jansen H."/>
            <person name="Henkel C."/>
            <person name="Chen W.J."/>
            <person name="Zahm M."/>
            <person name="Cabau C."/>
            <person name="Klopp C."/>
            <person name="Thompson A.W."/>
            <person name="Robinson-Rechavi M."/>
            <person name="Braasch I."/>
            <person name="Lecointre G."/>
            <person name="Bobe J."/>
            <person name="Postlethwait J.H."/>
            <person name="Berthelot C."/>
            <person name="Roest Crollius H."/>
            <person name="Guiguen Y."/>
        </authorList>
    </citation>
    <scope>NUCLEOTIDE SEQUENCE</scope>
    <source>
        <strain evidence="2">WJC10195</strain>
    </source>
</reference>